<evidence type="ECO:0000313" key="2">
    <source>
        <dbReference type="Proteomes" id="UP000257109"/>
    </source>
</evidence>
<dbReference type="EMBL" id="QJKJ01002961">
    <property type="protein sequence ID" value="RDY00553.1"/>
    <property type="molecule type" value="Genomic_DNA"/>
</dbReference>
<organism evidence="1 2">
    <name type="scientific">Mucuna pruriens</name>
    <name type="common">Velvet bean</name>
    <name type="synonym">Dolichos pruriens</name>
    <dbReference type="NCBI Taxonomy" id="157652"/>
    <lineage>
        <taxon>Eukaryota</taxon>
        <taxon>Viridiplantae</taxon>
        <taxon>Streptophyta</taxon>
        <taxon>Embryophyta</taxon>
        <taxon>Tracheophyta</taxon>
        <taxon>Spermatophyta</taxon>
        <taxon>Magnoliopsida</taxon>
        <taxon>eudicotyledons</taxon>
        <taxon>Gunneridae</taxon>
        <taxon>Pentapetalae</taxon>
        <taxon>rosids</taxon>
        <taxon>fabids</taxon>
        <taxon>Fabales</taxon>
        <taxon>Fabaceae</taxon>
        <taxon>Papilionoideae</taxon>
        <taxon>50 kb inversion clade</taxon>
        <taxon>NPAAA clade</taxon>
        <taxon>indigoferoid/millettioid clade</taxon>
        <taxon>Phaseoleae</taxon>
        <taxon>Mucuna</taxon>
    </lineage>
</organism>
<reference evidence="1" key="1">
    <citation type="submission" date="2018-05" db="EMBL/GenBank/DDBJ databases">
        <title>Draft genome of Mucuna pruriens seed.</title>
        <authorList>
            <person name="Nnadi N.E."/>
            <person name="Vos R."/>
            <person name="Hasami M.H."/>
            <person name="Devisetty U.K."/>
            <person name="Aguiy J.C."/>
        </authorList>
    </citation>
    <scope>NUCLEOTIDE SEQUENCE [LARGE SCALE GENOMIC DNA]</scope>
    <source>
        <strain evidence="1">JCA_2017</strain>
    </source>
</reference>
<gene>
    <name evidence="1" type="ORF">CR513_16249</name>
</gene>
<name>A0A371HCM5_MUCPR</name>
<dbReference type="AlphaFoldDB" id="A0A371HCM5"/>
<comment type="caution">
    <text evidence="1">The sequence shown here is derived from an EMBL/GenBank/DDBJ whole genome shotgun (WGS) entry which is preliminary data.</text>
</comment>
<keyword evidence="2" id="KW-1185">Reference proteome</keyword>
<evidence type="ECO:0000313" key="1">
    <source>
        <dbReference type="EMBL" id="RDY00553.1"/>
    </source>
</evidence>
<dbReference type="Proteomes" id="UP000257109">
    <property type="component" value="Unassembled WGS sequence"/>
</dbReference>
<accession>A0A371HCM5</accession>
<feature type="non-terminal residue" evidence="1">
    <location>
        <position position="1"/>
    </location>
</feature>
<proteinExistence type="predicted"/>
<sequence length="66" mass="7564">MDLQKLGLNYWRSVVGEEPSSVTELNQQVRSGLMICTVRTWRDIIMPASCRGLFNTRTDFTDLLSI</sequence>
<protein>
    <submittedName>
        <fullName evidence="1">Uncharacterized protein</fullName>
    </submittedName>
</protein>